<feature type="region of interest" description="Disordered" evidence="1">
    <location>
        <begin position="109"/>
        <end position="400"/>
    </location>
</feature>
<dbReference type="EMBL" id="JADBEK010000001">
    <property type="protein sequence ID" value="MBE1592664.1"/>
    <property type="molecule type" value="Genomic_DNA"/>
</dbReference>
<feature type="compositionally biased region" description="Basic and acidic residues" evidence="1">
    <location>
        <begin position="243"/>
        <end position="252"/>
    </location>
</feature>
<organism evidence="3 4">
    <name type="scientific">Nonomuraea angiospora</name>
    <dbReference type="NCBI Taxonomy" id="46172"/>
    <lineage>
        <taxon>Bacteria</taxon>
        <taxon>Bacillati</taxon>
        <taxon>Actinomycetota</taxon>
        <taxon>Actinomycetes</taxon>
        <taxon>Streptosporangiales</taxon>
        <taxon>Streptosporangiaceae</taxon>
        <taxon>Nonomuraea</taxon>
    </lineage>
</organism>
<dbReference type="RefSeq" id="WP_225964188.1">
    <property type="nucleotide sequence ID" value="NZ_JADBEK010000001.1"/>
</dbReference>
<keyword evidence="4" id="KW-1185">Reference proteome</keyword>
<comment type="caution">
    <text evidence="3">The sequence shown here is derived from an EMBL/GenBank/DDBJ whole genome shotgun (WGS) entry which is preliminary data.</text>
</comment>
<feature type="compositionally biased region" description="Basic and acidic residues" evidence="1">
    <location>
        <begin position="371"/>
        <end position="383"/>
    </location>
</feature>
<dbReference type="InterPro" id="IPR009061">
    <property type="entry name" value="DNA-bd_dom_put_sf"/>
</dbReference>
<gene>
    <name evidence="3" type="ORF">H4W80_010922</name>
</gene>
<feature type="compositionally biased region" description="Basic and acidic residues" evidence="1">
    <location>
        <begin position="204"/>
        <end position="218"/>
    </location>
</feature>
<feature type="compositionally biased region" description="Low complexity" evidence="1">
    <location>
        <begin position="109"/>
        <end position="124"/>
    </location>
</feature>
<evidence type="ECO:0000313" key="3">
    <source>
        <dbReference type="EMBL" id="MBE1592664.1"/>
    </source>
</evidence>
<dbReference type="Gene3D" id="1.10.1660.10">
    <property type="match status" value="1"/>
</dbReference>
<dbReference type="SUPFAM" id="SSF46955">
    <property type="entry name" value="Putative DNA-binding domain"/>
    <property type="match status" value="1"/>
</dbReference>
<feature type="compositionally biased region" description="Low complexity" evidence="1">
    <location>
        <begin position="358"/>
        <end position="368"/>
    </location>
</feature>
<dbReference type="SMART" id="SM00422">
    <property type="entry name" value="HTH_MERR"/>
    <property type="match status" value="1"/>
</dbReference>
<accession>A0ABR9MIT0</accession>
<feature type="compositionally biased region" description="Basic and acidic residues" evidence="1">
    <location>
        <begin position="259"/>
        <end position="335"/>
    </location>
</feature>
<sequence>MSDSWTIGELAERAALALRASSDGAPGVNGRVRDVPGERLIRWYTTIGLVDPPLTRRGRIAQYGRRHLLQLVAVKRLQAAGHSIAQIQTALAGATDRMLETAAGLAPASGAASDAAPGTASGAPWMPDATSGTPGPPQTHAATPPMTGAMRGRRGADAREAPDGAHPAADARRGSGAAGRRAPEHGATEQDRAHRDRAHQATAHQDDRADQDRAERRSAGAGEGSRAGDHARAGEGAPAGGDVRARDDRGDEVPGTAEAARDRQGGAREGGAREGGAREGGAREGGAREGGAREGGAREGGAREGGAREGGAREGGAREGDRGSVRGRFWAERPGKGSVRAPEAGRQRAEPDDGPLSRPRAPGAPGRARSTKPDVAAEPHVATEPDVANEGGSGGPGGAVVVGVRLGDGVRLVLDTGRVPSEEDVQAVLTAAGPLLAVLEERELI</sequence>
<proteinExistence type="predicted"/>
<evidence type="ECO:0000256" key="1">
    <source>
        <dbReference type="SAM" id="MobiDB-lite"/>
    </source>
</evidence>
<evidence type="ECO:0000313" key="4">
    <source>
        <dbReference type="Proteomes" id="UP000633509"/>
    </source>
</evidence>
<dbReference type="GO" id="GO:0003677">
    <property type="term" value="F:DNA binding"/>
    <property type="evidence" value="ECO:0007669"/>
    <property type="project" value="UniProtKB-KW"/>
</dbReference>
<name>A0ABR9MIT0_9ACTN</name>
<dbReference type="InterPro" id="IPR000551">
    <property type="entry name" value="MerR-type_HTH_dom"/>
</dbReference>
<feature type="compositionally biased region" description="Basic and acidic residues" evidence="1">
    <location>
        <begin position="181"/>
        <end position="194"/>
    </location>
</feature>
<dbReference type="Pfam" id="PF13411">
    <property type="entry name" value="MerR_1"/>
    <property type="match status" value="1"/>
</dbReference>
<reference evidence="3 4" key="1">
    <citation type="submission" date="2020-10" db="EMBL/GenBank/DDBJ databases">
        <title>Sequencing the genomes of 1000 actinobacteria strains.</title>
        <authorList>
            <person name="Klenk H.-P."/>
        </authorList>
    </citation>
    <scope>NUCLEOTIDE SEQUENCE [LARGE SCALE GENOMIC DNA]</scope>
    <source>
        <strain evidence="3 4">DSM 43173</strain>
    </source>
</reference>
<dbReference type="Proteomes" id="UP000633509">
    <property type="component" value="Unassembled WGS sequence"/>
</dbReference>
<protein>
    <submittedName>
        <fullName evidence="3">DNA-binding transcriptional MerR regulator</fullName>
    </submittedName>
</protein>
<keyword evidence="3" id="KW-0238">DNA-binding</keyword>
<feature type="compositionally biased region" description="Basic and acidic residues" evidence="1">
    <location>
        <begin position="154"/>
        <end position="173"/>
    </location>
</feature>
<evidence type="ECO:0000259" key="2">
    <source>
        <dbReference type="SMART" id="SM00422"/>
    </source>
</evidence>
<feature type="compositionally biased region" description="Gly residues" evidence="1">
    <location>
        <begin position="391"/>
        <end position="400"/>
    </location>
</feature>
<feature type="domain" description="HTH merR-type" evidence="2">
    <location>
        <begin position="5"/>
        <end position="94"/>
    </location>
</feature>